<proteinExistence type="predicted"/>
<evidence type="ECO:0000313" key="4">
    <source>
        <dbReference type="Proteomes" id="UP000673691"/>
    </source>
</evidence>
<evidence type="ECO:0000256" key="1">
    <source>
        <dbReference type="SAM" id="Coils"/>
    </source>
</evidence>
<feature type="region of interest" description="Disordered" evidence="2">
    <location>
        <begin position="1"/>
        <end position="48"/>
    </location>
</feature>
<organism evidence="3 4">
    <name type="scientific">Olpidium bornovanus</name>
    <dbReference type="NCBI Taxonomy" id="278681"/>
    <lineage>
        <taxon>Eukaryota</taxon>
        <taxon>Fungi</taxon>
        <taxon>Fungi incertae sedis</taxon>
        <taxon>Olpidiomycota</taxon>
        <taxon>Olpidiomycotina</taxon>
        <taxon>Olpidiomycetes</taxon>
        <taxon>Olpidiales</taxon>
        <taxon>Olpidiaceae</taxon>
        <taxon>Olpidium</taxon>
    </lineage>
</organism>
<dbReference type="Proteomes" id="UP000673691">
    <property type="component" value="Unassembled WGS sequence"/>
</dbReference>
<dbReference type="EMBL" id="JAEFCI010002045">
    <property type="protein sequence ID" value="KAG5462503.1"/>
    <property type="molecule type" value="Genomic_DNA"/>
</dbReference>
<keyword evidence="1" id="KW-0175">Coiled coil</keyword>
<comment type="caution">
    <text evidence="3">The sequence shown here is derived from an EMBL/GenBank/DDBJ whole genome shotgun (WGS) entry which is preliminary data.</text>
</comment>
<reference evidence="3 4" key="1">
    <citation type="journal article" name="Sci. Rep.">
        <title>Genome-scale phylogenetic analyses confirm Olpidium as the closest living zoosporic fungus to the non-flagellated, terrestrial fungi.</title>
        <authorList>
            <person name="Chang Y."/>
            <person name="Rochon D."/>
            <person name="Sekimoto S."/>
            <person name="Wang Y."/>
            <person name="Chovatia M."/>
            <person name="Sandor L."/>
            <person name="Salamov A."/>
            <person name="Grigoriev I.V."/>
            <person name="Stajich J.E."/>
            <person name="Spatafora J.W."/>
        </authorList>
    </citation>
    <scope>NUCLEOTIDE SEQUENCE [LARGE SCALE GENOMIC DNA]</scope>
    <source>
        <strain evidence="3">S191</strain>
    </source>
</reference>
<protein>
    <submittedName>
        <fullName evidence="3">Uncharacterized protein</fullName>
    </submittedName>
</protein>
<gene>
    <name evidence="3" type="ORF">BJ554DRAFT_4867</name>
</gene>
<dbReference type="AlphaFoldDB" id="A0A8H8DL98"/>
<keyword evidence="4" id="KW-1185">Reference proteome</keyword>
<evidence type="ECO:0000313" key="3">
    <source>
        <dbReference type="EMBL" id="KAG5462503.1"/>
    </source>
</evidence>
<feature type="coiled-coil region" evidence="1">
    <location>
        <begin position="78"/>
        <end position="119"/>
    </location>
</feature>
<feature type="compositionally biased region" description="Low complexity" evidence="2">
    <location>
        <begin position="7"/>
        <end position="22"/>
    </location>
</feature>
<sequence>MRHARAEGTTTPEGEQPELPTEAYRTPERRGRTSTVENRGRVARSATRDSILTSASRVSQLSAKDQQIVVSVLLRHEQTQKDIERDNQRGELEELKRQVADLQEEKSTRAQELEDYRDTVKKLADEGRYSTHTKQSELPRNPGLRLDCAAQLGAAIPQEPVALQPS</sequence>
<evidence type="ECO:0000256" key="2">
    <source>
        <dbReference type="SAM" id="MobiDB-lite"/>
    </source>
</evidence>
<name>A0A8H8DL98_9FUNG</name>
<accession>A0A8H8DL98</accession>